<organism evidence="2 3">
    <name type="scientific">Popillia japonica</name>
    <name type="common">Japanese beetle</name>
    <dbReference type="NCBI Taxonomy" id="7064"/>
    <lineage>
        <taxon>Eukaryota</taxon>
        <taxon>Metazoa</taxon>
        <taxon>Ecdysozoa</taxon>
        <taxon>Arthropoda</taxon>
        <taxon>Hexapoda</taxon>
        <taxon>Insecta</taxon>
        <taxon>Pterygota</taxon>
        <taxon>Neoptera</taxon>
        <taxon>Endopterygota</taxon>
        <taxon>Coleoptera</taxon>
        <taxon>Polyphaga</taxon>
        <taxon>Scarabaeiformia</taxon>
        <taxon>Scarabaeidae</taxon>
        <taxon>Rutelinae</taxon>
        <taxon>Popillia</taxon>
    </lineage>
</organism>
<proteinExistence type="predicted"/>
<evidence type="ECO:0000313" key="2">
    <source>
        <dbReference type="EMBL" id="KAK9710829.1"/>
    </source>
</evidence>
<keyword evidence="3" id="KW-1185">Reference proteome</keyword>
<dbReference type="InterPro" id="IPR057191">
    <property type="entry name" value="DUF7869"/>
</dbReference>
<evidence type="ECO:0000259" key="1">
    <source>
        <dbReference type="Pfam" id="PF25273"/>
    </source>
</evidence>
<name>A0AAW1K0F3_POPJA</name>
<evidence type="ECO:0000313" key="3">
    <source>
        <dbReference type="Proteomes" id="UP001458880"/>
    </source>
</evidence>
<dbReference type="EMBL" id="JASPKY010000288">
    <property type="protein sequence ID" value="KAK9710829.1"/>
    <property type="molecule type" value="Genomic_DNA"/>
</dbReference>
<reference evidence="2 3" key="1">
    <citation type="journal article" date="2024" name="BMC Genomics">
        <title>De novo assembly and annotation of Popillia japonica's genome with initial clues to its potential as an invasive pest.</title>
        <authorList>
            <person name="Cucini C."/>
            <person name="Boschi S."/>
            <person name="Funari R."/>
            <person name="Cardaioli E."/>
            <person name="Iannotti N."/>
            <person name="Marturano G."/>
            <person name="Paoli F."/>
            <person name="Bruttini M."/>
            <person name="Carapelli A."/>
            <person name="Frati F."/>
            <person name="Nardi F."/>
        </authorList>
    </citation>
    <scope>NUCLEOTIDE SEQUENCE [LARGE SCALE GENOMIC DNA]</scope>
    <source>
        <strain evidence="2">DMR45628</strain>
    </source>
</reference>
<comment type="caution">
    <text evidence="2">The sequence shown here is derived from an EMBL/GenBank/DDBJ whole genome shotgun (WGS) entry which is preliminary data.</text>
</comment>
<feature type="domain" description="DUF7869" evidence="1">
    <location>
        <begin position="32"/>
        <end position="77"/>
    </location>
</feature>
<gene>
    <name evidence="2" type="ORF">QE152_g25798</name>
</gene>
<dbReference type="AlphaFoldDB" id="A0AAW1K0F3"/>
<sequence length="184" mass="21210">MRAAKDPTKYALKHFLDALESRYVGVDAFERPRTLKLFSDSCSGQNKNTAMMLMLLCYVQSSIFEEIQHVFPIKGHSFMLPGFSVFGCSEKIMRKQEKSLTISPQGYYDIFSQNATKSLTISPQGYYDIFSQNATVLQNDTVKDFKTLSRRMVRSKLPFKITEQRIFIYRKGSKQNLVKKDGKK</sequence>
<dbReference type="Proteomes" id="UP001458880">
    <property type="component" value="Unassembled WGS sequence"/>
</dbReference>
<protein>
    <recommendedName>
        <fullName evidence="1">DUF7869 domain-containing protein</fullName>
    </recommendedName>
</protein>
<accession>A0AAW1K0F3</accession>
<dbReference type="Pfam" id="PF25273">
    <property type="entry name" value="DUF7869"/>
    <property type="match status" value="1"/>
</dbReference>